<dbReference type="AlphaFoldDB" id="A0A4U8UF02"/>
<sequence length="148" mass="15970">MQVRTMDIRDNACHRDIINKGITKSNTEDININKGVIQACENEGMLKANRDGMGNILFNERTIHTLINNRIMDSNQACGISLENNSTITTFANAGATNGGGIVGDSTITNFTNKGTIHRKHNKALGINHSSAGTLSNSGFIKKMIALP</sequence>
<name>A0A4U8UF02_9HELI</name>
<keyword evidence="2" id="KW-1185">Reference proteome</keyword>
<evidence type="ECO:0000313" key="2">
    <source>
        <dbReference type="Proteomes" id="UP000029920"/>
    </source>
</evidence>
<dbReference type="RefSeq" id="WP_138155186.1">
    <property type="nucleotide sequence ID" value="NZ_JRPC02000014.1"/>
</dbReference>
<dbReference type="EMBL" id="JRPC02000014">
    <property type="protein sequence ID" value="TLE15693.1"/>
    <property type="molecule type" value="Genomic_DNA"/>
</dbReference>
<protein>
    <recommendedName>
        <fullName evidence="3">Right handed beta helix domain-containing protein</fullName>
    </recommendedName>
</protein>
<gene>
    <name evidence="1" type="ORF">LS72_006335</name>
</gene>
<evidence type="ECO:0000313" key="1">
    <source>
        <dbReference type="EMBL" id="TLE15693.1"/>
    </source>
</evidence>
<proteinExistence type="predicted"/>
<comment type="caution">
    <text evidence="1">The sequence shown here is derived from an EMBL/GenBank/DDBJ whole genome shotgun (WGS) entry which is preliminary data.</text>
</comment>
<evidence type="ECO:0008006" key="3">
    <source>
        <dbReference type="Google" id="ProtNLM"/>
    </source>
</evidence>
<organism evidence="1 2">
    <name type="scientific">Helicobacter apodemus</name>
    <dbReference type="NCBI Taxonomy" id="135569"/>
    <lineage>
        <taxon>Bacteria</taxon>
        <taxon>Pseudomonadati</taxon>
        <taxon>Campylobacterota</taxon>
        <taxon>Epsilonproteobacteria</taxon>
        <taxon>Campylobacterales</taxon>
        <taxon>Helicobacteraceae</taxon>
        <taxon>Helicobacter</taxon>
    </lineage>
</organism>
<dbReference type="Proteomes" id="UP000029920">
    <property type="component" value="Unassembled WGS sequence"/>
</dbReference>
<reference evidence="1 2" key="1">
    <citation type="journal article" date="2014" name="Genome Announc.">
        <title>Draft genome sequences of eight enterohepatic helicobacter species isolated from both laboratory and wild rodents.</title>
        <authorList>
            <person name="Sheh A."/>
            <person name="Shen Z."/>
            <person name="Fox J.G."/>
        </authorList>
    </citation>
    <scope>NUCLEOTIDE SEQUENCE [LARGE SCALE GENOMIC DNA]</scope>
    <source>
        <strain evidence="1 2">MIT-03-7007</strain>
    </source>
</reference>
<accession>A0A4U8UF02</accession>